<dbReference type="EMBL" id="JRHC01000001">
    <property type="protein sequence ID" value="KJF44354.1"/>
    <property type="molecule type" value="Genomic_DNA"/>
</dbReference>
<proteinExistence type="predicted"/>
<protein>
    <recommendedName>
        <fullName evidence="3">Bacteriocin-protection protein, YdeI/OmpD-associated family</fullName>
    </recommendedName>
</protein>
<dbReference type="STRING" id="1544798.LH29_02290"/>
<comment type="caution">
    <text evidence="1">The sequence shown here is derived from an EMBL/GenBank/DDBJ whole genome shotgun (WGS) entry which is preliminary data.</text>
</comment>
<evidence type="ECO:0008006" key="3">
    <source>
        <dbReference type="Google" id="ProtNLM"/>
    </source>
</evidence>
<dbReference type="Proteomes" id="UP000032544">
    <property type="component" value="Unassembled WGS sequence"/>
</dbReference>
<dbReference type="Pfam" id="PF13376">
    <property type="entry name" value="OmdA"/>
    <property type="match status" value="1"/>
</dbReference>
<gene>
    <name evidence="1" type="ORF">LH29_02290</name>
</gene>
<sequence>MQKKYFRSNSEWEKWLEQNHDKEKELFLLYYKKHTGKPCISYDDSVKTALCYGWIDGLINRIDDECYTRRFTPRNAKSIWSESNKKRVAELLKEGKMKPQGLKLVEAAKQNGIWKKGYSHLKISHEVSDQFKTALNQNTDAKTFFDSLATNHKNQFTAWINMAKRDETKEKRISESIQLLKSGKKLGLK</sequence>
<name>A0A0D8JCB4_9BACT</name>
<dbReference type="RefSeq" id="WP_045025907.1">
    <property type="nucleotide sequence ID" value="NZ_JRHC01000001.1"/>
</dbReference>
<organism evidence="1 2">
    <name type="scientific">Draconibacterium sediminis</name>
    <dbReference type="NCBI Taxonomy" id="1544798"/>
    <lineage>
        <taxon>Bacteria</taxon>
        <taxon>Pseudomonadati</taxon>
        <taxon>Bacteroidota</taxon>
        <taxon>Bacteroidia</taxon>
        <taxon>Marinilabiliales</taxon>
        <taxon>Prolixibacteraceae</taxon>
        <taxon>Draconibacterium</taxon>
    </lineage>
</organism>
<keyword evidence="2" id="KW-1185">Reference proteome</keyword>
<accession>A0A0D8JCB4</accession>
<dbReference type="AlphaFoldDB" id="A0A0D8JCB4"/>
<dbReference type="OrthoDB" id="9796999at2"/>
<evidence type="ECO:0000313" key="1">
    <source>
        <dbReference type="EMBL" id="KJF44354.1"/>
    </source>
</evidence>
<evidence type="ECO:0000313" key="2">
    <source>
        <dbReference type="Proteomes" id="UP000032544"/>
    </source>
</evidence>
<reference evidence="1 2" key="1">
    <citation type="submission" date="2014-09" db="EMBL/GenBank/DDBJ databases">
        <title>Draft Genome Sequence of Draconibacterium sp. JN14CK-3.</title>
        <authorList>
            <person name="Dong C."/>
            <person name="Lai Q."/>
            <person name="Shao Z."/>
        </authorList>
    </citation>
    <scope>NUCLEOTIDE SEQUENCE [LARGE SCALE GENOMIC DNA]</scope>
    <source>
        <strain evidence="1 2">JN14CK-3</strain>
    </source>
</reference>